<name>A0A9N9FA87_9GLOM</name>
<protein>
    <submittedName>
        <fullName evidence="1">3424_t:CDS:1</fullName>
    </submittedName>
</protein>
<organism evidence="1 2">
    <name type="scientific">Diversispora eburnea</name>
    <dbReference type="NCBI Taxonomy" id="1213867"/>
    <lineage>
        <taxon>Eukaryota</taxon>
        <taxon>Fungi</taxon>
        <taxon>Fungi incertae sedis</taxon>
        <taxon>Mucoromycota</taxon>
        <taxon>Glomeromycotina</taxon>
        <taxon>Glomeromycetes</taxon>
        <taxon>Diversisporales</taxon>
        <taxon>Diversisporaceae</taxon>
        <taxon>Diversispora</taxon>
    </lineage>
</organism>
<sequence length="48" mass="5161">MNNAGIHGLNMSSHICDLPHDLPHDLFRGSSILSMDSFSDDRSSASSS</sequence>
<accession>A0A9N9FA87</accession>
<dbReference type="Proteomes" id="UP000789706">
    <property type="component" value="Unassembled WGS sequence"/>
</dbReference>
<comment type="caution">
    <text evidence="1">The sequence shown here is derived from an EMBL/GenBank/DDBJ whole genome shotgun (WGS) entry which is preliminary data.</text>
</comment>
<evidence type="ECO:0000313" key="2">
    <source>
        <dbReference type="Proteomes" id="UP000789706"/>
    </source>
</evidence>
<proteinExistence type="predicted"/>
<evidence type="ECO:0000313" key="1">
    <source>
        <dbReference type="EMBL" id="CAG8520010.1"/>
    </source>
</evidence>
<reference evidence="1" key="1">
    <citation type="submission" date="2021-06" db="EMBL/GenBank/DDBJ databases">
        <authorList>
            <person name="Kallberg Y."/>
            <person name="Tangrot J."/>
            <person name="Rosling A."/>
        </authorList>
    </citation>
    <scope>NUCLEOTIDE SEQUENCE</scope>
    <source>
        <strain evidence="1">AZ414A</strain>
    </source>
</reference>
<keyword evidence="2" id="KW-1185">Reference proteome</keyword>
<gene>
    <name evidence="1" type="ORF">DEBURN_LOCUS5612</name>
</gene>
<dbReference type="EMBL" id="CAJVPK010000510">
    <property type="protein sequence ID" value="CAG8520010.1"/>
    <property type="molecule type" value="Genomic_DNA"/>
</dbReference>
<dbReference type="AlphaFoldDB" id="A0A9N9FA87"/>